<proteinExistence type="predicted"/>
<gene>
    <name evidence="1" type="ORF">RFI_34692</name>
</gene>
<feature type="non-terminal residue" evidence="1">
    <location>
        <position position="1"/>
    </location>
</feature>
<evidence type="ECO:0000313" key="1">
    <source>
        <dbReference type="EMBL" id="ETO02721.1"/>
    </source>
</evidence>
<name>X6LMW0_RETFI</name>
<organism evidence="1 2">
    <name type="scientific">Reticulomyxa filosa</name>
    <dbReference type="NCBI Taxonomy" id="46433"/>
    <lineage>
        <taxon>Eukaryota</taxon>
        <taxon>Sar</taxon>
        <taxon>Rhizaria</taxon>
        <taxon>Retaria</taxon>
        <taxon>Foraminifera</taxon>
        <taxon>Monothalamids</taxon>
        <taxon>Reticulomyxidae</taxon>
        <taxon>Reticulomyxa</taxon>
    </lineage>
</organism>
<dbReference type="AlphaFoldDB" id="X6LMW0"/>
<sequence>STLIQLRRKPKLEAIVSLGDIFETDAKEHLDIAMNGTSTATGDVRNANNELALLYDKVSTNEPTSTSTNTEAIQHTIIGHRPEFDGTQEQYWSCVTNLGKFLLTTLKKISPHFVKDGGVEALVQISYDPVMHPVPFMKTRSVNEAKSVEEKTSEIEPVKVKFGSAVVPGLSSGVAAAQNSITNCYQFLKKESWPSLINTLFQIFEIEKINEETVAKFQYSTLADVNGDVEELKKRHHQLAQALRLGSRITRLFSILTRLTRRGDVNIIHQSEFHKWMHCLTKLIPGILWFMTQCDSTEIHQQAAKDRQMLVGLYTDEEKSARSSQESEVDRQYYSDTFINIRHYESQIVSLMNHFTKFFKNALRIYRKAVDSRADGTQPANTTFNDKHVVEYMSHFLFVLTNFRIPRLFLRLNNQRGIHIVPFWALIQYHEYVCHIIETMSFTSHKLLVQDLLKSFVEYGGLNRMVVLFRFFTYVFGTLESSDENRPSSDLLQHQIKSLFLQAEHEHDAFEDVRIKMEGDKEIYLTDNFRSVMAQFANFWNLMMKAQNVVEIDKHLGYYVCVELTSLWKSPWFCRRRNQSSFDDFALIHKGVYVVYNFFNKYFICTWQNIPKKMDDSGGG</sequence>
<comment type="caution">
    <text evidence="1">The sequence shown here is derived from an EMBL/GenBank/DDBJ whole genome shotgun (WGS) entry which is preliminary data.</text>
</comment>
<dbReference type="Proteomes" id="UP000023152">
    <property type="component" value="Unassembled WGS sequence"/>
</dbReference>
<accession>X6LMW0</accession>
<evidence type="ECO:0000313" key="2">
    <source>
        <dbReference type="Proteomes" id="UP000023152"/>
    </source>
</evidence>
<dbReference type="EMBL" id="ASPP01035058">
    <property type="protein sequence ID" value="ETO02721.1"/>
    <property type="molecule type" value="Genomic_DNA"/>
</dbReference>
<keyword evidence="2" id="KW-1185">Reference proteome</keyword>
<reference evidence="1 2" key="1">
    <citation type="journal article" date="2013" name="Curr. Biol.">
        <title>The Genome of the Foraminiferan Reticulomyxa filosa.</title>
        <authorList>
            <person name="Glockner G."/>
            <person name="Hulsmann N."/>
            <person name="Schleicher M."/>
            <person name="Noegel A.A."/>
            <person name="Eichinger L."/>
            <person name="Gallinger C."/>
            <person name="Pawlowski J."/>
            <person name="Sierra R."/>
            <person name="Euteneuer U."/>
            <person name="Pillet L."/>
            <person name="Moustafa A."/>
            <person name="Platzer M."/>
            <person name="Groth M."/>
            <person name="Szafranski K."/>
            <person name="Schliwa M."/>
        </authorList>
    </citation>
    <scope>NUCLEOTIDE SEQUENCE [LARGE SCALE GENOMIC DNA]</scope>
</reference>
<protein>
    <submittedName>
        <fullName evidence="1">Uncharacterized protein</fullName>
    </submittedName>
</protein>